<dbReference type="OrthoDB" id="1118003at2"/>
<proteinExistence type="predicted"/>
<dbReference type="Pfam" id="PF20351">
    <property type="entry name" value="DUF6646"/>
    <property type="match status" value="1"/>
</dbReference>
<accession>A0A1E5TDI7</accession>
<dbReference type="RefSeq" id="WP_069828844.1">
    <property type="nucleotide sequence ID" value="NZ_MDJD01000007.1"/>
</dbReference>
<evidence type="ECO:0008006" key="3">
    <source>
        <dbReference type="Google" id="ProtNLM"/>
    </source>
</evidence>
<gene>
    <name evidence="1" type="ORF">A8C32_11860</name>
</gene>
<dbReference type="AlphaFoldDB" id="A0A1E5TDI7"/>
<evidence type="ECO:0000313" key="1">
    <source>
        <dbReference type="EMBL" id="OEK09407.1"/>
    </source>
</evidence>
<name>A0A1E5TDI7_9FLAO</name>
<reference evidence="1 2" key="1">
    <citation type="submission" date="2016-05" db="EMBL/GenBank/DDBJ databases">
        <title>Draft Genome Sequence of Algibacter sp. Strain SK-16 Isolated from the Surface Water of Aburatsubo Inlet.</title>
        <authorList>
            <person name="Wong S.-K."/>
            <person name="Yoshizawa S."/>
            <person name="Nakajima Y."/>
            <person name="Ogura Y."/>
            <person name="Tetsuya H."/>
            <person name="Hamasaki K."/>
        </authorList>
    </citation>
    <scope>NUCLEOTIDE SEQUENCE [LARGE SCALE GENOMIC DNA]</scope>
    <source>
        <strain evidence="1 2">SK-16</strain>
    </source>
</reference>
<protein>
    <recommendedName>
        <fullName evidence="3">Outer membrane protein beta-barrel domain-containing protein</fullName>
    </recommendedName>
</protein>
<dbReference type="InterPro" id="IPR046588">
    <property type="entry name" value="DUF6646"/>
</dbReference>
<dbReference type="STRING" id="1849968.A8C32_11860"/>
<dbReference type="EMBL" id="MDJD01000007">
    <property type="protein sequence ID" value="OEK09407.1"/>
    <property type="molecule type" value="Genomic_DNA"/>
</dbReference>
<keyword evidence="2" id="KW-1185">Reference proteome</keyword>
<organism evidence="1 2">
    <name type="scientific">Flavivirga aquatica</name>
    <dbReference type="NCBI Taxonomy" id="1849968"/>
    <lineage>
        <taxon>Bacteria</taxon>
        <taxon>Pseudomonadati</taxon>
        <taxon>Bacteroidota</taxon>
        <taxon>Flavobacteriia</taxon>
        <taxon>Flavobacteriales</taxon>
        <taxon>Flavobacteriaceae</taxon>
        <taxon>Flavivirga</taxon>
    </lineage>
</organism>
<dbReference type="Proteomes" id="UP000095713">
    <property type="component" value="Unassembled WGS sequence"/>
</dbReference>
<sequence>MKNFILLMSFLCVYFVNSQAFKGKGDNKFQVGVNFQENATGLNVSYDLGVGENISLGFSSTYALEVENFLDADFGDRFDIKARFNANLGSVINIDDNLDIYPGLHVGLKNFGGHIGTRYFFTDGFGVYTELSTPFSKYNTDRLTFAEKLHNQFTVSLGAVFSL</sequence>
<evidence type="ECO:0000313" key="2">
    <source>
        <dbReference type="Proteomes" id="UP000095713"/>
    </source>
</evidence>
<comment type="caution">
    <text evidence="1">The sequence shown here is derived from an EMBL/GenBank/DDBJ whole genome shotgun (WGS) entry which is preliminary data.</text>
</comment>